<dbReference type="Pfam" id="PF13483">
    <property type="entry name" value="Lactamase_B_3"/>
    <property type="match status" value="1"/>
</dbReference>
<comment type="caution">
    <text evidence="1">The sequence shown here is derived from an EMBL/GenBank/DDBJ whole genome shotgun (WGS) entry which is preliminary data.</text>
</comment>
<reference evidence="1 2" key="1">
    <citation type="submission" date="2022-04" db="EMBL/GenBank/DDBJ databases">
        <title>Positive selection, recombination, and allopatry shape intraspecific diversity of widespread and dominant cyanobacteria.</title>
        <authorList>
            <person name="Wei J."/>
            <person name="Shu W."/>
            <person name="Hu C."/>
        </authorList>
    </citation>
    <scope>NUCLEOTIDE SEQUENCE [LARGE SCALE GENOMIC DNA]</scope>
    <source>
        <strain evidence="1 2">AS-A4</strain>
    </source>
</reference>
<gene>
    <name evidence="1" type="ORF">NDI38_14060</name>
</gene>
<organism evidence="1 2">
    <name type="scientific">Stenomitos frigidus AS-A4</name>
    <dbReference type="NCBI Taxonomy" id="2933935"/>
    <lineage>
        <taxon>Bacteria</taxon>
        <taxon>Bacillati</taxon>
        <taxon>Cyanobacteriota</taxon>
        <taxon>Cyanophyceae</taxon>
        <taxon>Leptolyngbyales</taxon>
        <taxon>Leptolyngbyaceae</taxon>
        <taxon>Stenomitos</taxon>
    </lineage>
</organism>
<dbReference type="RefSeq" id="WP_190446530.1">
    <property type="nucleotide sequence ID" value="NZ_JAMPLM010000011.1"/>
</dbReference>
<accession>A0ABV0KKM3</accession>
<name>A0ABV0KKM3_9CYAN</name>
<sequence>MRRRRLLRYAGAGLLSTLGLGVASGWQRSNAQTGGALGVQWLGHSCFLFTGDGRRILVNPFRSLGCTAGYRPPKVSAELVLISSQLLDEGAVEIVPGNPRLLYESGTYQFNKKRIQGIRTDHDRIGGKRFGSNVAWQWQQGGVNILHLGGIASAISLEQKILMGRPDVLFVPIGGGANVYTPEEAKQAIQVLNPKLIIPTHYRTKAASKACESVGVDQFLSLMSGTPVRRSGATISLRSADLPKEGMAIQVLSYPF</sequence>
<proteinExistence type="predicted"/>
<dbReference type="PANTHER" id="PTHR39189:SF1">
    <property type="entry name" value="UPF0173 METAL-DEPENDENT HYDROLASE YTKL"/>
    <property type="match status" value="1"/>
</dbReference>
<dbReference type="Proteomes" id="UP001476950">
    <property type="component" value="Unassembled WGS sequence"/>
</dbReference>
<dbReference type="Gene3D" id="3.60.15.10">
    <property type="entry name" value="Ribonuclease Z/Hydroxyacylglutathione hydrolase-like"/>
    <property type="match status" value="1"/>
</dbReference>
<dbReference type="PANTHER" id="PTHR39189">
    <property type="entry name" value="UPF0173 METAL-DEPENDENT HYDROLASE YTKL"/>
    <property type="match status" value="1"/>
</dbReference>
<evidence type="ECO:0000313" key="2">
    <source>
        <dbReference type="Proteomes" id="UP001476950"/>
    </source>
</evidence>
<dbReference type="InterPro" id="IPR036866">
    <property type="entry name" value="RibonucZ/Hydroxyglut_hydro"/>
</dbReference>
<dbReference type="EMBL" id="JAMPLM010000011">
    <property type="protein sequence ID" value="MEP1059566.1"/>
    <property type="molecule type" value="Genomic_DNA"/>
</dbReference>
<protein>
    <submittedName>
        <fullName evidence="1">MBL fold metallo-hydrolase</fullName>
    </submittedName>
</protein>
<dbReference type="SUPFAM" id="SSF56281">
    <property type="entry name" value="Metallo-hydrolase/oxidoreductase"/>
    <property type="match status" value="1"/>
</dbReference>
<evidence type="ECO:0000313" key="1">
    <source>
        <dbReference type="EMBL" id="MEP1059566.1"/>
    </source>
</evidence>
<keyword evidence="2" id="KW-1185">Reference proteome</keyword>